<dbReference type="SUPFAM" id="SSF51735">
    <property type="entry name" value="NAD(P)-binding Rossmann-fold domains"/>
    <property type="match status" value="1"/>
</dbReference>
<dbReference type="InterPro" id="IPR023401">
    <property type="entry name" value="ODC_N"/>
</dbReference>
<dbReference type="EMBL" id="RBAM01000001">
    <property type="protein sequence ID" value="RKN77405.1"/>
    <property type="molecule type" value="Genomic_DNA"/>
</dbReference>
<proteinExistence type="predicted"/>
<reference evidence="1 2" key="1">
    <citation type="journal article" date="2015" name="Antonie Van Leeuwenhoek">
        <title>Streptomyces klenkii sp. nov., isolated from deep marine sediment.</title>
        <authorList>
            <person name="Veyisoglu A."/>
            <person name="Sahin N."/>
        </authorList>
    </citation>
    <scope>NUCLEOTIDE SEQUENCE [LARGE SCALE GENOMIC DNA]</scope>
    <source>
        <strain evidence="1 2">KCTC 29202</strain>
    </source>
</reference>
<dbReference type="Gene3D" id="3.40.50.720">
    <property type="entry name" value="NAD(P)-binding Rossmann-like Domain"/>
    <property type="match status" value="1"/>
</dbReference>
<dbReference type="PANTHER" id="PTHR13812">
    <property type="entry name" value="KETIMINE REDUCTASE MU-CRYSTALLIN"/>
    <property type="match status" value="1"/>
</dbReference>
<organism evidence="1 2">
    <name type="scientific">Streptomyces klenkii</name>
    <dbReference type="NCBI Taxonomy" id="1420899"/>
    <lineage>
        <taxon>Bacteria</taxon>
        <taxon>Bacillati</taxon>
        <taxon>Actinomycetota</taxon>
        <taxon>Actinomycetes</taxon>
        <taxon>Kitasatosporales</taxon>
        <taxon>Streptomycetaceae</taxon>
        <taxon>Streptomyces</taxon>
    </lineage>
</organism>
<dbReference type="InterPro" id="IPR036291">
    <property type="entry name" value="NAD(P)-bd_dom_sf"/>
</dbReference>
<dbReference type="GO" id="GO:0005737">
    <property type="term" value="C:cytoplasm"/>
    <property type="evidence" value="ECO:0007669"/>
    <property type="project" value="TreeGrafter"/>
</dbReference>
<evidence type="ECO:0000313" key="2">
    <source>
        <dbReference type="Proteomes" id="UP000270343"/>
    </source>
</evidence>
<dbReference type="InterPro" id="IPR003462">
    <property type="entry name" value="ODC_Mu_crystall"/>
</dbReference>
<dbReference type="PIRSF" id="PIRSF001439">
    <property type="entry name" value="CryM"/>
    <property type="match status" value="1"/>
</dbReference>
<protein>
    <submittedName>
        <fullName evidence="1">Ornithine cyclodeaminase family protein</fullName>
    </submittedName>
</protein>
<dbReference type="AlphaFoldDB" id="A0A3B0BVL0"/>
<name>A0A3B0BVL0_9ACTN</name>
<sequence length="329" mass="33686">MLALGRSHVEALLDMDALIDALAPAMADLSAGSASAPDRVAAAVPEQQGLLAAMPGYVPSVGALASKLVSLFPRNAGTPLPTHQAVIVVFDPDTGEPVAFLDGTAITAARTAACSALSARLLARADSTVLALLGTGVQARSHARAICRVRPIRQVRVAGRDPAKAAALADELSSVLDARVQAVPTYAEALDGADIAAATTHALEPVIRRPWLTPGVHAISVGYNPDGREVDDATVAEALVCVESRQAALAPFPAGSNDLLMPMRDGVITAGHVYAELGELVTGSKPGRTSPDQITLYKSVGVAVQDAAAAALVVAAARERSVGEEIAFH</sequence>
<dbReference type="PANTHER" id="PTHR13812:SF19">
    <property type="entry name" value="KETIMINE REDUCTASE MU-CRYSTALLIN"/>
    <property type="match status" value="1"/>
</dbReference>
<comment type="caution">
    <text evidence="1">The sequence shown here is derived from an EMBL/GenBank/DDBJ whole genome shotgun (WGS) entry which is preliminary data.</text>
</comment>
<dbReference type="Gene3D" id="3.30.1780.10">
    <property type="entry name" value="ornithine cyclodeaminase, domain 1"/>
    <property type="match status" value="1"/>
</dbReference>
<dbReference type="RefSeq" id="WP_120753019.1">
    <property type="nucleotide sequence ID" value="NZ_RBAM01000001.1"/>
</dbReference>
<evidence type="ECO:0000313" key="1">
    <source>
        <dbReference type="EMBL" id="RKN77405.1"/>
    </source>
</evidence>
<dbReference type="OrthoDB" id="3814544at2"/>
<dbReference type="Pfam" id="PF02423">
    <property type="entry name" value="OCD_Mu_crystall"/>
    <property type="match status" value="1"/>
</dbReference>
<dbReference type="Proteomes" id="UP000270343">
    <property type="component" value="Unassembled WGS sequence"/>
</dbReference>
<dbReference type="GO" id="GO:0042562">
    <property type="term" value="F:hormone binding"/>
    <property type="evidence" value="ECO:0007669"/>
    <property type="project" value="TreeGrafter"/>
</dbReference>
<gene>
    <name evidence="1" type="ORF">D7231_01320</name>
</gene>
<keyword evidence="2" id="KW-1185">Reference proteome</keyword>
<accession>A0A3B0BVL0</accession>